<sequence>MASKAINVDYKGRIAVITLDQPERLNSFNEEQFYFLGECLREIAKHDEVAITLLIGTGRFFSSYVMLLIHPVSAQFAFWYLTRSSTLFSGADVSDLGKVMAAPNRKDILAASLFNNIDLTRAFYTHPKILVVGLNGPVVGFPAALISFADFIYARPHAYLLLPFSSLGFAAEGGASRALRDRLGVAKAKEALMMSKRIPSEELLACGFVNKILQPLSQGSNAGGADPLEFLNQVLKELGKDLGSHLSDSSLLSIKQQFFQDDRRAYEHTTVQEAYTAVEKMCAGVPQKQMQRIAAAKKMKSKL</sequence>
<comment type="subcellular location">
    <subcellularLocation>
        <location evidence="1">Peroxisome</location>
    </subcellularLocation>
</comment>
<name>A0A2P4ZBU5_9HYPO</name>
<keyword evidence="4" id="KW-0812">Transmembrane</keyword>
<evidence type="ECO:0000313" key="6">
    <source>
        <dbReference type="Proteomes" id="UP000054821"/>
    </source>
</evidence>
<dbReference type="InterPro" id="IPR029045">
    <property type="entry name" value="ClpP/crotonase-like_dom_sf"/>
</dbReference>
<dbReference type="GO" id="GO:0004165">
    <property type="term" value="F:delta(3)-delta(2)-enoyl-CoA isomerase activity"/>
    <property type="evidence" value="ECO:0007669"/>
    <property type="project" value="UniProtKB-ARBA"/>
</dbReference>
<dbReference type="Gene3D" id="3.90.226.10">
    <property type="entry name" value="2-enoyl-CoA Hydratase, Chain A, domain 1"/>
    <property type="match status" value="1"/>
</dbReference>
<dbReference type="AlphaFoldDB" id="A0A2P4ZBU5"/>
<dbReference type="EMBL" id="JPDN02000045">
    <property type="protein sequence ID" value="PON21756.1"/>
    <property type="molecule type" value="Genomic_DNA"/>
</dbReference>
<dbReference type="GO" id="GO:0005782">
    <property type="term" value="C:peroxisomal matrix"/>
    <property type="evidence" value="ECO:0007669"/>
    <property type="project" value="TreeGrafter"/>
</dbReference>
<evidence type="ECO:0000256" key="2">
    <source>
        <dbReference type="ARBA" id="ARBA00023140"/>
    </source>
</evidence>
<keyword evidence="4" id="KW-1133">Transmembrane helix</keyword>
<keyword evidence="3 5" id="KW-0413">Isomerase</keyword>
<keyword evidence="4" id="KW-0472">Membrane</keyword>
<accession>A0A2P4ZBU5</accession>
<dbReference type="CDD" id="cd06558">
    <property type="entry name" value="crotonase-like"/>
    <property type="match status" value="1"/>
</dbReference>
<comment type="caution">
    <text evidence="5">The sequence shown here is derived from an EMBL/GenBank/DDBJ whole genome shotgun (WGS) entry which is preliminary data.</text>
</comment>
<dbReference type="PANTHER" id="PTHR43684">
    <property type="match status" value="1"/>
</dbReference>
<evidence type="ECO:0000313" key="5">
    <source>
        <dbReference type="EMBL" id="PON21756.1"/>
    </source>
</evidence>
<feature type="transmembrane region" description="Helical" evidence="4">
    <location>
        <begin position="129"/>
        <end position="153"/>
    </location>
</feature>
<dbReference type="RefSeq" id="XP_018661028.2">
    <property type="nucleotide sequence ID" value="XM_018805838.2"/>
</dbReference>
<dbReference type="GeneID" id="29985921"/>
<evidence type="ECO:0000256" key="1">
    <source>
        <dbReference type="ARBA" id="ARBA00004275"/>
    </source>
</evidence>
<protein>
    <submittedName>
        <fullName evidence="5">Peroxisomal D3,D2-enoyl-CoA isomerase</fullName>
    </submittedName>
</protein>
<dbReference type="PANTHER" id="PTHR43684:SF1">
    <property type="entry name" value="ENOYL-COA DELTA ISOMERASE 2"/>
    <property type="match status" value="1"/>
</dbReference>
<dbReference type="InterPro" id="IPR001753">
    <property type="entry name" value="Enoyl-CoA_hydra/iso"/>
</dbReference>
<dbReference type="GO" id="GO:0006635">
    <property type="term" value="P:fatty acid beta-oxidation"/>
    <property type="evidence" value="ECO:0007669"/>
    <property type="project" value="TreeGrafter"/>
</dbReference>
<dbReference type="InterPro" id="IPR051053">
    <property type="entry name" value="ECH/Chromodomain_protein"/>
</dbReference>
<keyword evidence="2" id="KW-0576">Peroxisome</keyword>
<gene>
    <name evidence="5" type="ORF">TGAM01_v209343</name>
</gene>
<reference evidence="5 6" key="1">
    <citation type="journal article" date="2016" name="Genome Announc.">
        <title>Draft Whole-Genome Sequence of Trichoderma gamsii T6085, a Promising Biocontrol Agent of Fusarium Head Blight on Wheat.</title>
        <authorList>
            <person name="Baroncelli R."/>
            <person name="Zapparata A."/>
            <person name="Piaggeschi G."/>
            <person name="Sarrocco S."/>
            <person name="Vannacci G."/>
        </authorList>
    </citation>
    <scope>NUCLEOTIDE SEQUENCE [LARGE SCALE GENOMIC DNA]</scope>
    <source>
        <strain evidence="5 6">T6085</strain>
    </source>
</reference>
<evidence type="ECO:0000256" key="3">
    <source>
        <dbReference type="ARBA" id="ARBA00023235"/>
    </source>
</evidence>
<dbReference type="Pfam" id="PF00378">
    <property type="entry name" value="ECH_1"/>
    <property type="match status" value="1"/>
</dbReference>
<dbReference type="STRING" id="398673.A0A2P4ZBU5"/>
<proteinExistence type="predicted"/>
<dbReference type="SUPFAM" id="SSF52096">
    <property type="entry name" value="ClpP/crotonase"/>
    <property type="match status" value="1"/>
</dbReference>
<keyword evidence="6" id="KW-1185">Reference proteome</keyword>
<dbReference type="Proteomes" id="UP000054821">
    <property type="component" value="Unassembled WGS sequence"/>
</dbReference>
<organism evidence="5 6">
    <name type="scientific">Trichoderma gamsii</name>
    <dbReference type="NCBI Taxonomy" id="398673"/>
    <lineage>
        <taxon>Eukaryota</taxon>
        <taxon>Fungi</taxon>
        <taxon>Dikarya</taxon>
        <taxon>Ascomycota</taxon>
        <taxon>Pezizomycotina</taxon>
        <taxon>Sordariomycetes</taxon>
        <taxon>Hypocreomycetidae</taxon>
        <taxon>Hypocreales</taxon>
        <taxon>Hypocreaceae</taxon>
        <taxon>Trichoderma</taxon>
    </lineage>
</organism>
<feature type="transmembrane region" description="Helical" evidence="4">
    <location>
        <begin position="61"/>
        <end position="81"/>
    </location>
</feature>
<evidence type="ECO:0000256" key="4">
    <source>
        <dbReference type="SAM" id="Phobius"/>
    </source>
</evidence>